<dbReference type="PANTHER" id="PTHR10039:SF17">
    <property type="entry name" value="FUNGAL STAND N-TERMINAL GOODBYE DOMAIN-CONTAINING PROTEIN-RELATED"/>
    <property type="match status" value="1"/>
</dbReference>
<evidence type="ECO:0000259" key="2">
    <source>
        <dbReference type="Pfam" id="PF24809"/>
    </source>
</evidence>
<feature type="domain" description="Nephrocystin 3-like N-terminal" evidence="3">
    <location>
        <begin position="316"/>
        <end position="469"/>
    </location>
</feature>
<dbReference type="InterPro" id="IPR019734">
    <property type="entry name" value="TPR_rpt"/>
</dbReference>
<dbReference type="Pfam" id="PF24809">
    <property type="entry name" value="DUF7708"/>
    <property type="match status" value="1"/>
</dbReference>
<evidence type="ECO:0000256" key="1">
    <source>
        <dbReference type="ARBA" id="ARBA00022737"/>
    </source>
</evidence>
<dbReference type="AlphaFoldDB" id="A0A8H5WQ19"/>
<dbReference type="Pfam" id="PF24883">
    <property type="entry name" value="NPHP3_N"/>
    <property type="match status" value="1"/>
</dbReference>
<dbReference type="Proteomes" id="UP000567885">
    <property type="component" value="Unassembled WGS sequence"/>
</dbReference>
<evidence type="ECO:0000259" key="3">
    <source>
        <dbReference type="Pfam" id="PF24883"/>
    </source>
</evidence>
<dbReference type="InterPro" id="IPR056125">
    <property type="entry name" value="DUF7708"/>
</dbReference>
<reference evidence="4 5" key="1">
    <citation type="submission" date="2020-05" db="EMBL/GenBank/DDBJ databases">
        <title>Identification and distribution of gene clusters putatively required for synthesis of sphingolipid metabolism inhibitors in phylogenetically diverse species of the filamentous fungus Fusarium.</title>
        <authorList>
            <person name="Kim H.-S."/>
            <person name="Busman M."/>
            <person name="Brown D.W."/>
            <person name="Divon H."/>
            <person name="Uhlig S."/>
            <person name="Proctor R.H."/>
        </authorList>
    </citation>
    <scope>NUCLEOTIDE SEQUENCE [LARGE SCALE GENOMIC DNA]</scope>
    <source>
        <strain evidence="4 5">NRRL 20693</strain>
    </source>
</reference>
<comment type="caution">
    <text evidence="4">The sequence shown here is derived from an EMBL/GenBank/DDBJ whole genome shotgun (WGS) entry which is preliminary data.</text>
</comment>
<keyword evidence="1" id="KW-0677">Repeat</keyword>
<dbReference type="InterPro" id="IPR056884">
    <property type="entry name" value="NPHP3-like_N"/>
</dbReference>
<dbReference type="Gene3D" id="3.40.50.300">
    <property type="entry name" value="P-loop containing nucleotide triphosphate hydrolases"/>
    <property type="match status" value="1"/>
</dbReference>
<dbReference type="InterPro" id="IPR011990">
    <property type="entry name" value="TPR-like_helical_dom_sf"/>
</dbReference>
<evidence type="ECO:0000313" key="4">
    <source>
        <dbReference type="EMBL" id="KAF5671192.1"/>
    </source>
</evidence>
<accession>A0A8H5WQ19</accession>
<name>A0A8H5WQ19_FUSHE</name>
<protein>
    <submittedName>
        <fullName evidence="4">C2H2 C2HC zinc finger</fullName>
    </submittedName>
</protein>
<proteinExistence type="predicted"/>
<organism evidence="4 5">
    <name type="scientific">Fusarium heterosporum</name>
    <dbReference type="NCBI Taxonomy" id="42747"/>
    <lineage>
        <taxon>Eukaryota</taxon>
        <taxon>Fungi</taxon>
        <taxon>Dikarya</taxon>
        <taxon>Ascomycota</taxon>
        <taxon>Pezizomycotina</taxon>
        <taxon>Sordariomycetes</taxon>
        <taxon>Hypocreomycetidae</taxon>
        <taxon>Hypocreales</taxon>
        <taxon>Nectriaceae</taxon>
        <taxon>Fusarium</taxon>
        <taxon>Fusarium heterosporum species complex</taxon>
    </lineage>
</organism>
<keyword evidence="5" id="KW-1185">Reference proteome</keyword>
<dbReference type="SUPFAM" id="SSF52540">
    <property type="entry name" value="P-loop containing nucleoside triphosphate hydrolases"/>
    <property type="match status" value="1"/>
</dbReference>
<evidence type="ECO:0000313" key="5">
    <source>
        <dbReference type="Proteomes" id="UP000567885"/>
    </source>
</evidence>
<dbReference type="EMBL" id="JAAGWQ010000069">
    <property type="protein sequence ID" value="KAF5671192.1"/>
    <property type="molecule type" value="Genomic_DNA"/>
</dbReference>
<dbReference type="SMART" id="SM00028">
    <property type="entry name" value="TPR"/>
    <property type="match status" value="2"/>
</dbReference>
<gene>
    <name evidence="4" type="ORF">FHETE_4161</name>
</gene>
<dbReference type="SUPFAM" id="SSF48452">
    <property type="entry name" value="TPR-like"/>
    <property type="match status" value="2"/>
</dbReference>
<dbReference type="Pfam" id="PF13424">
    <property type="entry name" value="TPR_12"/>
    <property type="match status" value="2"/>
</dbReference>
<dbReference type="InterPro" id="IPR027417">
    <property type="entry name" value="P-loop_NTPase"/>
</dbReference>
<sequence>MAGSNATLPASEPPSISAWDTSKALIRNRFKDEAKRFEHISLRDLLRDLNQLEGYSTTKDSRNPFVNTFENFILALSNYGRALDTFAQVDTLLFTPIWGSIRVIIQAVVNFRDYTDRLLQMVRDLTDNLPRFDEYGELFRSEMRVQSALEKIFCDAFEFCIAARNVFAYERNSGRRCATVNFYILELLANGSILGLPRPLRDPAIKSLWKNFELQYGTIVASFKHNSALLEHETQASGLKTASHFFHSTHAKLDDIKRLNSSNLDAYNRECAYATWPNIVLTPKSVYRERSTFAWLNAPSLNEQLYNRYSQYCLPNTCQWIFQRAEFVKHLNKHPGVGATLWLTGIPGSGKSVLCSHVVTYLKNIIQKNVAYCFCSKMDTRMGQPDSVCRTLVSQLLLQDKNKARIWDLVSRVMERRRDLQVASEELVWSLLFQICRAQPTDIVIDGFDECSDGRILLDHVTSLGSVARVTIFSRKTELLIPEKLGAESIEISRTDVDADIDFMIRSSLASCALASVLDQQKLDDVREKILRRSGGVFIWAKLSIDELCQLQTMREIDRSIEAYPEGVSAMYLEAIKRFSKLPARQRNRVLDLLGWVTVACRSLTLKEIEDALVITPSTDQISENDRILSIRSVLDQCRPLIDVDPRSAEVRYCHYSLKELILGLSRTDALNFGFDFTWGSDGPLGPQLSSRIGLLCLRYLQMKTLRRDWIDGNSSEVLSKKYPLFEYAILHWLGHMLDGKPDLLSVQEIRSFMISDIASKWLQELIRVYEGELGHYHYGPLIMALERRLNDWKAVVLPVTDRVTEVSGTNNPHGFQHLLENRAIQQSITHGAKDPRAIEAYRTLYLHHSWRGDLSKAEGILRQILESFGEEKSPSCKGTQVILFDVLFDLSQVEVSQGKLEDAREAIYQVYEGHKSLLGEDSFEVAKAAGALADILADMDRQEEAEPLHKHALSILIHLRGERSLDTAFQYNNLGNCLCQLGKLEEAEICLQKALRCRQATLGSRSQSALRSLDCLGVVLQKKNDLEGAYQAHAAAFKDLQDVVGTSHFFTWRAAGNLARVKHRLGYPMEALALALKALENLEVILGPSALDTISAADLVAELVYGQDRDLSLSLIIVAKEKAIAIQRPYPSRIECKEILKFLWVSCYGWISADNDSKVSPGANCNFMKNSMEVIEKKEHGEKASGDIRIRNL</sequence>
<dbReference type="OrthoDB" id="366390at2759"/>
<feature type="domain" description="DUF7708" evidence="2">
    <location>
        <begin position="69"/>
        <end position="165"/>
    </location>
</feature>
<dbReference type="PANTHER" id="PTHR10039">
    <property type="entry name" value="AMELOGENIN"/>
    <property type="match status" value="1"/>
</dbReference>
<dbReference type="Gene3D" id="1.25.40.10">
    <property type="entry name" value="Tetratricopeptide repeat domain"/>
    <property type="match status" value="2"/>
</dbReference>